<gene>
    <name evidence="2" type="ORF">GB993_06985</name>
</gene>
<sequence length="195" mass="22954">MKESVRNRRLVNISFYALLVLVLVGIFYNFYSTWSINNQNQKKENLPRRELYKAADVKKNTKLLYTYIVIYGVSNYGANFYLDYPKSSLPELSDATDWSKVRNSVNTHKFKIVGFNYTGTPGFDLQTKSTSVLPLRKLPMFRVTENKSVYYDAGFYEVDKFNNYDKTPFHTIYHFVNSYYTKAQVKRVLDNEEID</sequence>
<proteinExistence type="predicted"/>
<protein>
    <submittedName>
        <fullName evidence="2">Uncharacterized protein</fullName>
    </submittedName>
</protein>
<name>A0A6N9I4A3_9LACO</name>
<comment type="caution">
    <text evidence="2">The sequence shown here is derived from an EMBL/GenBank/DDBJ whole genome shotgun (WGS) entry which is preliminary data.</text>
</comment>
<dbReference type="EMBL" id="WEZQ01000011">
    <property type="protein sequence ID" value="MYV17246.1"/>
    <property type="molecule type" value="Genomic_DNA"/>
</dbReference>
<accession>A0A6N9I4A3</accession>
<dbReference type="Proteomes" id="UP000449209">
    <property type="component" value="Unassembled WGS sequence"/>
</dbReference>
<dbReference type="RefSeq" id="WP_161003659.1">
    <property type="nucleotide sequence ID" value="NZ_WEZQ01000011.1"/>
</dbReference>
<evidence type="ECO:0000313" key="3">
    <source>
        <dbReference type="Proteomes" id="UP000449209"/>
    </source>
</evidence>
<evidence type="ECO:0000256" key="1">
    <source>
        <dbReference type="SAM" id="Phobius"/>
    </source>
</evidence>
<keyword evidence="1" id="KW-0812">Transmembrane</keyword>
<dbReference type="AlphaFoldDB" id="A0A6N9I4A3"/>
<organism evidence="2 3">
    <name type="scientific">Furfurilactobacillus milii</name>
    <dbReference type="NCBI Taxonomy" id="2888272"/>
    <lineage>
        <taxon>Bacteria</taxon>
        <taxon>Bacillati</taxon>
        <taxon>Bacillota</taxon>
        <taxon>Bacilli</taxon>
        <taxon>Lactobacillales</taxon>
        <taxon>Lactobacillaceae</taxon>
        <taxon>Furfurilactobacillus</taxon>
    </lineage>
</organism>
<evidence type="ECO:0000313" key="2">
    <source>
        <dbReference type="EMBL" id="MYV17246.1"/>
    </source>
</evidence>
<keyword evidence="1" id="KW-0472">Membrane</keyword>
<reference evidence="2 3" key="1">
    <citation type="journal article" date="2019" name="Appl. Environ. Microbiol.">
        <title>Genetic determinants of hydroxycinnamic acid metabolism in heterofermentative lactobacilli.</title>
        <authorList>
            <person name="Gaur G."/>
            <person name="Oh J.H."/>
            <person name="Filannino P."/>
            <person name="Gobbetti M."/>
            <person name="van Pijkeren J.P."/>
            <person name="Ganzle M.G."/>
        </authorList>
    </citation>
    <scope>NUCLEOTIDE SEQUENCE [LARGE SCALE GENOMIC DNA]</scope>
    <source>
        <strain evidence="2 3">C5</strain>
    </source>
</reference>
<keyword evidence="1" id="KW-1133">Transmembrane helix</keyword>
<feature type="transmembrane region" description="Helical" evidence="1">
    <location>
        <begin position="12"/>
        <end position="31"/>
    </location>
</feature>